<dbReference type="MEROPS" id="S01.152"/>
<dbReference type="InParanoid" id="H2YDU6"/>
<dbReference type="PROSITE" id="PS50240">
    <property type="entry name" value="TRYPSIN_DOM"/>
    <property type="match status" value="1"/>
</dbReference>
<keyword evidence="1 6" id="KW-0645">Protease</keyword>
<dbReference type="Pfam" id="PF00089">
    <property type="entry name" value="Trypsin"/>
    <property type="match status" value="1"/>
</dbReference>
<evidence type="ECO:0000256" key="3">
    <source>
        <dbReference type="ARBA" id="ARBA00022801"/>
    </source>
</evidence>
<proteinExistence type="predicted"/>
<dbReference type="PRINTS" id="PR00722">
    <property type="entry name" value="CHYMOTRYPSIN"/>
</dbReference>
<dbReference type="Gene3D" id="2.40.10.10">
    <property type="entry name" value="Trypsin-like serine proteases"/>
    <property type="match status" value="1"/>
</dbReference>
<dbReference type="InterPro" id="IPR043504">
    <property type="entry name" value="Peptidase_S1_PA_chymotrypsin"/>
</dbReference>
<dbReference type="FunFam" id="2.40.10.10:FF:000120">
    <property type="entry name" value="Putative serine protease"/>
    <property type="match status" value="1"/>
</dbReference>
<evidence type="ECO:0000256" key="6">
    <source>
        <dbReference type="RuleBase" id="RU363034"/>
    </source>
</evidence>
<dbReference type="AlphaFoldDB" id="H2YDU6"/>
<evidence type="ECO:0000256" key="5">
    <source>
        <dbReference type="ARBA" id="ARBA00023157"/>
    </source>
</evidence>
<dbReference type="PROSITE" id="PS00135">
    <property type="entry name" value="TRYPSIN_SER"/>
    <property type="match status" value="1"/>
</dbReference>
<dbReference type="InterPro" id="IPR009003">
    <property type="entry name" value="Peptidase_S1_PA"/>
</dbReference>
<dbReference type="STRING" id="51511.ENSCSAVP00000003494"/>
<evidence type="ECO:0000259" key="7">
    <source>
        <dbReference type="PROSITE" id="PS50240"/>
    </source>
</evidence>
<dbReference type="GO" id="GO:0005615">
    <property type="term" value="C:extracellular space"/>
    <property type="evidence" value="ECO:0007669"/>
    <property type="project" value="TreeGrafter"/>
</dbReference>
<dbReference type="InterPro" id="IPR001314">
    <property type="entry name" value="Peptidase_S1A"/>
</dbReference>
<sequence>MRLIIQGARHRFVFRYGIKGRERTVPICNLGNLIYPGRAFRFIIHVMSGVLHVYYDGVLRFILPVSPLTSIERSISVRIYGSVTTQQLRVLTAAELVNELQATECGRGTSGISVPSFCPESAEAGRIVGGRTANPGEFPWQVSIRRYEEYTNSEPHICGGTLIGSQWVVTAAHCFPSRLKTARKKHFVRIGDFFNRDGLPHSRDPTVEGSRDIRISKIYKHDGYSQYPSARNDIALIKLISPAQFTRFIQPACLPSSVEQFSSGNNCGISGWGATNYTQFRSDYPPCLRGASVHIWRNQDCLNTYSNSFLRDTMMCAAGDGVDTCQGDSGGPLVCGRGDDPITLWGITSFGVKCGDRSKPGVYTKISRFMPWIYLKMKLHDGAKEVDPSSYYCQH</sequence>
<dbReference type="GeneTree" id="ENSGT00940000162823"/>
<keyword evidence="3 6" id="KW-0378">Hydrolase</keyword>
<keyword evidence="9" id="KW-1185">Reference proteome</keyword>
<dbReference type="HOGENOM" id="CLU_006842_0_4_1"/>
<dbReference type="InterPro" id="IPR050127">
    <property type="entry name" value="Serine_Proteases_S1"/>
</dbReference>
<evidence type="ECO:0000313" key="9">
    <source>
        <dbReference type="Proteomes" id="UP000007875"/>
    </source>
</evidence>
<evidence type="ECO:0000313" key="8">
    <source>
        <dbReference type="Ensembl" id="ENSCSAVP00000003494.1"/>
    </source>
</evidence>
<reference evidence="9" key="1">
    <citation type="submission" date="2003-08" db="EMBL/GenBank/DDBJ databases">
        <authorList>
            <person name="Birren B."/>
            <person name="Nusbaum C."/>
            <person name="Abebe A."/>
            <person name="Abouelleil A."/>
            <person name="Adekoya E."/>
            <person name="Ait-zahra M."/>
            <person name="Allen N."/>
            <person name="Allen T."/>
            <person name="An P."/>
            <person name="Anderson M."/>
            <person name="Anderson S."/>
            <person name="Arachchi H."/>
            <person name="Armbruster J."/>
            <person name="Bachantsang P."/>
            <person name="Baldwin J."/>
            <person name="Barry A."/>
            <person name="Bayul T."/>
            <person name="Blitshsteyn B."/>
            <person name="Bloom T."/>
            <person name="Blye J."/>
            <person name="Boguslavskiy L."/>
            <person name="Borowsky M."/>
            <person name="Boukhgalter B."/>
            <person name="Brunache A."/>
            <person name="Butler J."/>
            <person name="Calixte N."/>
            <person name="Calvo S."/>
            <person name="Camarata J."/>
            <person name="Campo K."/>
            <person name="Chang J."/>
            <person name="Cheshatsang Y."/>
            <person name="Citroen M."/>
            <person name="Collymore A."/>
            <person name="Considine T."/>
            <person name="Cook A."/>
            <person name="Cooke P."/>
            <person name="Corum B."/>
            <person name="Cuomo C."/>
            <person name="David R."/>
            <person name="Dawoe T."/>
            <person name="Degray S."/>
            <person name="Dodge S."/>
            <person name="Dooley K."/>
            <person name="Dorje P."/>
            <person name="Dorjee K."/>
            <person name="Dorris L."/>
            <person name="Duffey N."/>
            <person name="Dupes A."/>
            <person name="Elkins T."/>
            <person name="Engels R."/>
            <person name="Erickson J."/>
            <person name="Farina A."/>
            <person name="Faro S."/>
            <person name="Ferreira P."/>
            <person name="Fischer H."/>
            <person name="Fitzgerald M."/>
            <person name="Foley K."/>
            <person name="Gage D."/>
            <person name="Galagan J."/>
            <person name="Gearin G."/>
            <person name="Gnerre S."/>
            <person name="Gnirke A."/>
            <person name="Goyette A."/>
            <person name="Graham J."/>
            <person name="Grandbois E."/>
            <person name="Gyaltsen K."/>
            <person name="Hafez N."/>
            <person name="Hagopian D."/>
            <person name="Hagos B."/>
            <person name="Hall J."/>
            <person name="Hatcher B."/>
            <person name="Heller A."/>
            <person name="Higgins H."/>
            <person name="Honan T."/>
            <person name="Horn A."/>
            <person name="Houde N."/>
            <person name="Hughes L."/>
            <person name="Hulme W."/>
            <person name="Husby E."/>
            <person name="Iliev I."/>
            <person name="Jaffe D."/>
            <person name="Jones C."/>
            <person name="Kamal M."/>
            <person name="Kamat A."/>
            <person name="Kamvysselis M."/>
            <person name="Karlsson E."/>
            <person name="Kells C."/>
            <person name="Kieu A."/>
            <person name="Kisner P."/>
            <person name="Kodira C."/>
            <person name="Kulbokas E."/>
            <person name="Labutti K."/>
            <person name="Lama D."/>
            <person name="Landers T."/>
            <person name="Leger J."/>
            <person name="Levine S."/>
            <person name="Lewis D."/>
            <person name="Lewis T."/>
            <person name="Lindblad-toh K."/>
            <person name="Liu X."/>
            <person name="Lokyitsang T."/>
            <person name="Lokyitsang Y."/>
            <person name="Lucien O."/>
            <person name="Lui A."/>
            <person name="Ma L.J."/>
            <person name="Mabbitt R."/>
            <person name="Macdonald J."/>
            <person name="Maclean C."/>
            <person name="Major J."/>
            <person name="Manning J."/>
            <person name="Marabella R."/>
            <person name="Maru K."/>
            <person name="Matthews C."/>
            <person name="Mauceli E."/>
            <person name="Mccarthy M."/>
            <person name="Mcdonough S."/>
            <person name="Mcghee T."/>
            <person name="Meldrim J."/>
            <person name="Meneus L."/>
            <person name="Mesirov J."/>
            <person name="Mihalev A."/>
            <person name="Mihova T."/>
            <person name="Mikkelsen T."/>
            <person name="Mlenga V."/>
            <person name="Moru K."/>
            <person name="Mozes J."/>
            <person name="Mulrain L."/>
            <person name="Munson G."/>
            <person name="Naylor J."/>
            <person name="Newes C."/>
            <person name="Nguyen C."/>
            <person name="Nguyen N."/>
            <person name="Nguyen T."/>
            <person name="Nicol R."/>
            <person name="Nielsen C."/>
            <person name="Nizzari M."/>
            <person name="Norbu C."/>
            <person name="Norbu N."/>
            <person name="O'donnell P."/>
            <person name="Okoawo O."/>
            <person name="O'leary S."/>
            <person name="Omotosho B."/>
            <person name="O'neill K."/>
            <person name="Osman S."/>
            <person name="Parker S."/>
            <person name="Perrin D."/>
            <person name="Phunkhang P."/>
            <person name="Piqani B."/>
            <person name="Purcell S."/>
            <person name="Rachupka T."/>
            <person name="Ramasamy U."/>
            <person name="Rameau R."/>
            <person name="Ray V."/>
            <person name="Raymond C."/>
            <person name="Retta R."/>
            <person name="Richardson S."/>
            <person name="Rise C."/>
            <person name="Rodriguez J."/>
            <person name="Rogers J."/>
            <person name="Rogov P."/>
            <person name="Rutman M."/>
            <person name="Schupbach R."/>
            <person name="Seaman C."/>
            <person name="Settipalli S."/>
            <person name="Sharpe T."/>
            <person name="Sheridan J."/>
            <person name="Sherpa N."/>
            <person name="Shi J."/>
            <person name="Smirnov S."/>
            <person name="Smith C."/>
            <person name="Sougnez C."/>
            <person name="Spencer B."/>
            <person name="Stalker J."/>
            <person name="Stange-thomann N."/>
            <person name="Stavropoulos S."/>
            <person name="Stetson K."/>
            <person name="Stone C."/>
            <person name="Stone S."/>
            <person name="Stubbs M."/>
            <person name="Talamas J."/>
            <person name="Tchuinga P."/>
            <person name="Tenzing P."/>
            <person name="Tesfaye S."/>
            <person name="Theodore J."/>
            <person name="Thoulutsang Y."/>
            <person name="Topham K."/>
            <person name="Towey S."/>
            <person name="Tsamla T."/>
            <person name="Tsomo N."/>
            <person name="Vallee D."/>
            <person name="Vassiliev H."/>
            <person name="Venkataraman V."/>
            <person name="Vinson J."/>
            <person name="Vo A."/>
            <person name="Wade C."/>
            <person name="Wang S."/>
            <person name="Wangchuk T."/>
            <person name="Wangdi T."/>
            <person name="Whittaker C."/>
            <person name="Wilkinson J."/>
            <person name="Wu Y."/>
            <person name="Wyman D."/>
            <person name="Yadav S."/>
            <person name="Yang S."/>
            <person name="Yang X."/>
            <person name="Yeager S."/>
            <person name="Yee E."/>
            <person name="Young G."/>
            <person name="Zainoun J."/>
            <person name="Zembeck L."/>
            <person name="Zimmer A."/>
            <person name="Zody M."/>
            <person name="Lander E."/>
        </authorList>
    </citation>
    <scope>NUCLEOTIDE SEQUENCE [LARGE SCALE GENOMIC DNA]</scope>
</reference>
<dbReference type="Ensembl" id="ENSCSAVT00000003549.1">
    <property type="protein sequence ID" value="ENSCSAVP00000003494.1"/>
    <property type="gene ID" value="ENSCSAVG00000002079.1"/>
</dbReference>
<feature type="domain" description="Peptidase S1" evidence="7">
    <location>
        <begin position="127"/>
        <end position="378"/>
    </location>
</feature>
<accession>H2YDU6</accession>
<protein>
    <recommendedName>
        <fullName evidence="7">Peptidase S1 domain-containing protein</fullName>
    </recommendedName>
</protein>
<reference evidence="8" key="2">
    <citation type="submission" date="2025-08" db="UniProtKB">
        <authorList>
            <consortium name="Ensembl"/>
        </authorList>
    </citation>
    <scope>IDENTIFICATION</scope>
</reference>
<dbReference type="GO" id="GO:0006508">
    <property type="term" value="P:proteolysis"/>
    <property type="evidence" value="ECO:0007669"/>
    <property type="project" value="UniProtKB-KW"/>
</dbReference>
<dbReference type="PROSITE" id="PS00134">
    <property type="entry name" value="TRYPSIN_HIS"/>
    <property type="match status" value="1"/>
</dbReference>
<dbReference type="SMART" id="SM00020">
    <property type="entry name" value="Tryp_SPc"/>
    <property type="match status" value="1"/>
</dbReference>
<keyword evidence="5" id="KW-1015">Disulfide bond</keyword>
<dbReference type="CDD" id="cd00190">
    <property type="entry name" value="Tryp_SPc"/>
    <property type="match status" value="1"/>
</dbReference>
<keyword evidence="4 6" id="KW-0720">Serine protease</keyword>
<dbReference type="PANTHER" id="PTHR24264">
    <property type="entry name" value="TRYPSIN-RELATED"/>
    <property type="match status" value="1"/>
</dbReference>
<dbReference type="eggNOG" id="KOG3627">
    <property type="taxonomic scope" value="Eukaryota"/>
</dbReference>
<reference evidence="8" key="3">
    <citation type="submission" date="2025-09" db="UniProtKB">
        <authorList>
            <consortium name="Ensembl"/>
        </authorList>
    </citation>
    <scope>IDENTIFICATION</scope>
</reference>
<dbReference type="PANTHER" id="PTHR24264:SF54">
    <property type="entry name" value="PEPTIDASE S1 DOMAIN-CONTAINING PROTEIN"/>
    <property type="match status" value="1"/>
</dbReference>
<evidence type="ECO:0000256" key="4">
    <source>
        <dbReference type="ARBA" id="ARBA00022825"/>
    </source>
</evidence>
<dbReference type="InterPro" id="IPR001254">
    <property type="entry name" value="Trypsin_dom"/>
</dbReference>
<dbReference type="OMA" id="ELQATEC"/>
<dbReference type="Proteomes" id="UP000007875">
    <property type="component" value="Unassembled WGS sequence"/>
</dbReference>
<name>H2YDU6_CIOSA</name>
<dbReference type="InterPro" id="IPR018114">
    <property type="entry name" value="TRYPSIN_HIS"/>
</dbReference>
<evidence type="ECO:0000256" key="2">
    <source>
        <dbReference type="ARBA" id="ARBA00022729"/>
    </source>
</evidence>
<keyword evidence="2" id="KW-0732">Signal</keyword>
<dbReference type="SUPFAM" id="SSF50494">
    <property type="entry name" value="Trypsin-like serine proteases"/>
    <property type="match status" value="1"/>
</dbReference>
<dbReference type="GO" id="GO:0004252">
    <property type="term" value="F:serine-type endopeptidase activity"/>
    <property type="evidence" value="ECO:0007669"/>
    <property type="project" value="InterPro"/>
</dbReference>
<organism evidence="8 9">
    <name type="scientific">Ciona savignyi</name>
    <name type="common">Pacific transparent sea squirt</name>
    <dbReference type="NCBI Taxonomy" id="51511"/>
    <lineage>
        <taxon>Eukaryota</taxon>
        <taxon>Metazoa</taxon>
        <taxon>Chordata</taxon>
        <taxon>Tunicata</taxon>
        <taxon>Ascidiacea</taxon>
        <taxon>Phlebobranchia</taxon>
        <taxon>Cionidae</taxon>
        <taxon>Ciona</taxon>
    </lineage>
</organism>
<evidence type="ECO:0000256" key="1">
    <source>
        <dbReference type="ARBA" id="ARBA00022670"/>
    </source>
</evidence>
<dbReference type="InterPro" id="IPR033116">
    <property type="entry name" value="TRYPSIN_SER"/>
</dbReference>